<keyword evidence="3" id="KW-1185">Reference proteome</keyword>
<dbReference type="Gene3D" id="3.90.930.1">
    <property type="match status" value="2"/>
</dbReference>
<organism evidence="2 3">
    <name type="scientific">Endomicrobium proavitum</name>
    <dbReference type="NCBI Taxonomy" id="1408281"/>
    <lineage>
        <taxon>Bacteria</taxon>
        <taxon>Pseudomonadati</taxon>
        <taxon>Elusimicrobiota</taxon>
        <taxon>Endomicrobiia</taxon>
        <taxon>Endomicrobiales</taxon>
        <taxon>Endomicrobiaceae</taxon>
        <taxon>Endomicrobium</taxon>
    </lineage>
</organism>
<gene>
    <name evidence="2" type="ORF">Epro_0874</name>
</gene>
<evidence type="ECO:0000313" key="3">
    <source>
        <dbReference type="Proteomes" id="UP000035337"/>
    </source>
</evidence>
<evidence type="ECO:0008006" key="4">
    <source>
        <dbReference type="Google" id="ProtNLM"/>
    </source>
</evidence>
<feature type="signal peptide" evidence="1">
    <location>
        <begin position="1"/>
        <end position="22"/>
    </location>
</feature>
<dbReference type="SUPFAM" id="SSF82185">
    <property type="entry name" value="Histone H3 K4-specific methyltransferase SET7/9 N-terminal domain"/>
    <property type="match status" value="1"/>
</dbReference>
<keyword evidence="1" id="KW-0732">Signal</keyword>
<dbReference type="Pfam" id="PF07661">
    <property type="entry name" value="MORN_2"/>
    <property type="match status" value="3"/>
</dbReference>
<sequence length="208" mass="23460">MNKFILVVFASIFCILPLVAQAYGENTRKVVATHYYEGNPKKEMVFYNDEGKEIAREYYHIEGRSSGVKGRIPDGIIMEYFQDGTVKSKALYKTNLMLNEAEFYDNGAKLSVTVNQWNGRALEKMAEVIYYPNGNKKQEVVMDGGGNGISKLYYDTGELYEQVPLVDGMREGQVKKYFKSGKLQFSGTMKNGELIGGKEYDSSGKLIN</sequence>
<accession>A0A0G3WIW2</accession>
<evidence type="ECO:0000313" key="2">
    <source>
        <dbReference type="EMBL" id="AKL98253.1"/>
    </source>
</evidence>
<dbReference type="EMBL" id="CP009498">
    <property type="protein sequence ID" value="AKL98253.1"/>
    <property type="molecule type" value="Genomic_DNA"/>
</dbReference>
<dbReference type="OrthoDB" id="5325647at2"/>
<evidence type="ECO:0000256" key="1">
    <source>
        <dbReference type="SAM" id="SignalP"/>
    </source>
</evidence>
<name>A0A0G3WIW2_9BACT</name>
<dbReference type="InterPro" id="IPR011652">
    <property type="entry name" value="MORN_2"/>
</dbReference>
<feature type="chain" id="PRO_5005186045" description="Toxin-antitoxin system YwqK family antitoxin" evidence="1">
    <location>
        <begin position="23"/>
        <end position="208"/>
    </location>
</feature>
<dbReference type="KEGG" id="epo:Epro_0874"/>
<protein>
    <recommendedName>
        <fullName evidence="4">Toxin-antitoxin system YwqK family antitoxin</fullName>
    </recommendedName>
</protein>
<proteinExistence type="predicted"/>
<dbReference type="RefSeq" id="WP_052570807.1">
    <property type="nucleotide sequence ID" value="NZ_CP009498.1"/>
</dbReference>
<dbReference type="Proteomes" id="UP000035337">
    <property type="component" value="Chromosome"/>
</dbReference>
<reference evidence="2 3" key="1">
    <citation type="submission" date="2014-09" db="EMBL/GenBank/DDBJ databases">
        <title>Complete genome sequence of Endomicrobium proavitum.</title>
        <authorList>
            <person name="Zheng H."/>
        </authorList>
    </citation>
    <scope>NUCLEOTIDE SEQUENCE [LARGE SCALE GENOMIC DNA]</scope>
    <source>
        <strain evidence="2 3">Rsa215</strain>
    </source>
</reference>
<dbReference type="STRING" id="1408281.Epro_0874"/>
<dbReference type="AlphaFoldDB" id="A0A0G3WIW2"/>